<dbReference type="OrthoDB" id="217989at2157"/>
<dbReference type="KEGG" id="srub:C2R22_05650"/>
<reference evidence="1 2" key="1">
    <citation type="submission" date="2018-01" db="EMBL/GenBank/DDBJ databases">
        <title>Complete genome sequence of Salinigranum rubrum GX10T, an extremely halophilic archaeon isolated from a marine solar saltern.</title>
        <authorList>
            <person name="Han S."/>
        </authorList>
    </citation>
    <scope>NUCLEOTIDE SEQUENCE [LARGE SCALE GENOMIC DNA]</scope>
    <source>
        <strain evidence="1 2">GX10</strain>
    </source>
</reference>
<dbReference type="AlphaFoldDB" id="A0A2I8VGZ7"/>
<evidence type="ECO:0000313" key="2">
    <source>
        <dbReference type="Proteomes" id="UP000236584"/>
    </source>
</evidence>
<accession>A0A2I8VGZ7</accession>
<dbReference type="RefSeq" id="WP_103424895.1">
    <property type="nucleotide sequence ID" value="NZ_CP026309.1"/>
</dbReference>
<name>A0A2I8VGZ7_9EURY</name>
<evidence type="ECO:0000313" key="1">
    <source>
        <dbReference type="EMBL" id="AUV81207.1"/>
    </source>
</evidence>
<organism evidence="1 2">
    <name type="scientific">Salinigranum rubrum</name>
    <dbReference type="NCBI Taxonomy" id="755307"/>
    <lineage>
        <taxon>Archaea</taxon>
        <taxon>Methanobacteriati</taxon>
        <taxon>Methanobacteriota</taxon>
        <taxon>Stenosarchaea group</taxon>
        <taxon>Halobacteria</taxon>
        <taxon>Halobacteriales</taxon>
        <taxon>Haloferacaceae</taxon>
        <taxon>Salinigranum</taxon>
    </lineage>
</organism>
<sequence length="66" mass="7509">MSDLDETTDIDEYVEKNRESLVRVLRHSNDTYARACAWALLDAGSDPPDIEQLERELQTLKQEGSA</sequence>
<proteinExistence type="predicted"/>
<dbReference type="Proteomes" id="UP000236584">
    <property type="component" value="Chromosome"/>
</dbReference>
<protein>
    <submittedName>
        <fullName evidence="1">Uncharacterized protein</fullName>
    </submittedName>
</protein>
<dbReference type="EMBL" id="CP026309">
    <property type="protein sequence ID" value="AUV81207.1"/>
    <property type="molecule type" value="Genomic_DNA"/>
</dbReference>
<dbReference type="GeneID" id="35591554"/>
<keyword evidence="2" id="KW-1185">Reference proteome</keyword>
<gene>
    <name evidence="1" type="ORF">C2R22_05650</name>
</gene>